<protein>
    <submittedName>
        <fullName evidence="2">Uncharacterized protein</fullName>
    </submittedName>
</protein>
<feature type="compositionally biased region" description="Low complexity" evidence="1">
    <location>
        <begin position="52"/>
        <end position="63"/>
    </location>
</feature>
<proteinExistence type="predicted"/>
<feature type="compositionally biased region" description="Low complexity" evidence="1">
    <location>
        <begin position="72"/>
        <end position="93"/>
    </location>
</feature>
<dbReference type="EMBL" id="BANT01000065">
    <property type="protein sequence ID" value="GAC58978.1"/>
    <property type="molecule type" value="Genomic_DNA"/>
</dbReference>
<reference evidence="2 3" key="1">
    <citation type="submission" date="2012-12" db="EMBL/GenBank/DDBJ databases">
        <title>Whole genome shotgun sequence of Gordonia hirsuta NBRC 16056.</title>
        <authorList>
            <person name="Isaki-Nakamura S."/>
            <person name="Hosoyama A."/>
            <person name="Tsuchikane K."/>
            <person name="Katsumata H."/>
            <person name="Baba S."/>
            <person name="Yamazaki S."/>
            <person name="Fujita N."/>
        </authorList>
    </citation>
    <scope>NUCLEOTIDE SEQUENCE [LARGE SCALE GENOMIC DNA]</scope>
    <source>
        <strain evidence="2 3">NBRC 16056</strain>
    </source>
</reference>
<comment type="caution">
    <text evidence="2">The sequence shown here is derived from an EMBL/GenBank/DDBJ whole genome shotgun (WGS) entry which is preliminary data.</text>
</comment>
<evidence type="ECO:0000313" key="2">
    <source>
        <dbReference type="EMBL" id="GAC58978.1"/>
    </source>
</evidence>
<evidence type="ECO:0000256" key="1">
    <source>
        <dbReference type="SAM" id="MobiDB-lite"/>
    </source>
</evidence>
<dbReference type="AlphaFoldDB" id="L7LG07"/>
<name>L7LG07_9ACTN</name>
<dbReference type="Proteomes" id="UP000053405">
    <property type="component" value="Unassembled WGS sequence"/>
</dbReference>
<sequence>MALVVLFVWVATGGGNDDGESVPVDTAPSSQTHQPGRSQQSEQPQRSDRPQGSDSGQQSGGKSPEPQMPTEAPASPSRPSLPSLSISIPGTNR</sequence>
<dbReference type="STRING" id="1121927.GOHSU_65_00040"/>
<keyword evidence="3" id="KW-1185">Reference proteome</keyword>
<feature type="compositionally biased region" description="Polar residues" evidence="1">
    <location>
        <begin position="27"/>
        <end position="44"/>
    </location>
</feature>
<gene>
    <name evidence="2" type="ORF">GOHSU_65_00040</name>
</gene>
<accession>L7LG07</accession>
<evidence type="ECO:0000313" key="3">
    <source>
        <dbReference type="Proteomes" id="UP000053405"/>
    </source>
</evidence>
<organism evidence="2 3">
    <name type="scientific">Gordonia hirsuta DSM 44140 = NBRC 16056</name>
    <dbReference type="NCBI Taxonomy" id="1121927"/>
    <lineage>
        <taxon>Bacteria</taxon>
        <taxon>Bacillati</taxon>
        <taxon>Actinomycetota</taxon>
        <taxon>Actinomycetes</taxon>
        <taxon>Mycobacteriales</taxon>
        <taxon>Gordoniaceae</taxon>
        <taxon>Gordonia</taxon>
    </lineage>
</organism>
<feature type="region of interest" description="Disordered" evidence="1">
    <location>
        <begin position="12"/>
        <end position="93"/>
    </location>
</feature>